<dbReference type="EMBL" id="KI964270">
    <property type="protein sequence ID" value="EUC39718.1"/>
    <property type="molecule type" value="Genomic_DNA"/>
</dbReference>
<proteinExistence type="predicted"/>
<dbReference type="Proteomes" id="UP000054032">
    <property type="component" value="Unassembled WGS sequence"/>
</dbReference>
<reference evidence="1 2" key="1">
    <citation type="journal article" date="2013" name="PLoS Genet.">
        <title>Comparative genome structure, secondary metabolite, and effector coding capacity across Cochliobolus pathogens.</title>
        <authorList>
            <person name="Condon B.J."/>
            <person name="Leng Y."/>
            <person name="Wu D."/>
            <person name="Bushley K.E."/>
            <person name="Ohm R.A."/>
            <person name="Otillar R."/>
            <person name="Martin J."/>
            <person name="Schackwitz W."/>
            <person name="Grimwood J."/>
            <person name="MohdZainudin N."/>
            <person name="Xue C."/>
            <person name="Wang R."/>
            <person name="Manning V.A."/>
            <person name="Dhillon B."/>
            <person name="Tu Z.J."/>
            <person name="Steffenson B.J."/>
            <person name="Salamov A."/>
            <person name="Sun H."/>
            <person name="Lowry S."/>
            <person name="LaButti K."/>
            <person name="Han J."/>
            <person name="Copeland A."/>
            <person name="Lindquist E."/>
            <person name="Barry K."/>
            <person name="Schmutz J."/>
            <person name="Baker S.E."/>
            <person name="Ciuffetti L.M."/>
            <person name="Grigoriev I.V."/>
            <person name="Zhong S."/>
            <person name="Turgeon B.G."/>
        </authorList>
    </citation>
    <scope>NUCLEOTIDE SEQUENCE [LARGE SCALE GENOMIC DNA]</scope>
    <source>
        <strain evidence="1 2">ATCC 44560</strain>
    </source>
</reference>
<feature type="non-terminal residue" evidence="1">
    <location>
        <position position="1"/>
    </location>
</feature>
<name>W6YQE9_COCMI</name>
<dbReference type="HOGENOM" id="CLU_213569_0_0_1"/>
<organism evidence="1 2">
    <name type="scientific">Bipolaris oryzae ATCC 44560</name>
    <dbReference type="NCBI Taxonomy" id="930090"/>
    <lineage>
        <taxon>Eukaryota</taxon>
        <taxon>Fungi</taxon>
        <taxon>Dikarya</taxon>
        <taxon>Ascomycota</taxon>
        <taxon>Pezizomycotina</taxon>
        <taxon>Dothideomycetes</taxon>
        <taxon>Pleosporomycetidae</taxon>
        <taxon>Pleosporales</taxon>
        <taxon>Pleosporineae</taxon>
        <taxon>Pleosporaceae</taxon>
        <taxon>Bipolaris</taxon>
    </lineage>
</organism>
<protein>
    <submittedName>
        <fullName evidence="1">Uncharacterized protein</fullName>
    </submittedName>
</protein>
<evidence type="ECO:0000313" key="2">
    <source>
        <dbReference type="Proteomes" id="UP000054032"/>
    </source>
</evidence>
<dbReference type="GeneID" id="19119659"/>
<dbReference type="KEGG" id="bor:COCMIDRAFT_110756"/>
<sequence length="53" mass="6570">YKAITVLVLKYRIFQKFILNFNKLFIPKYYNIFLVNLDIKKKLLISFYLEIHK</sequence>
<accession>W6YQE9</accession>
<gene>
    <name evidence="1" type="ORF">COCMIDRAFT_110756</name>
</gene>
<evidence type="ECO:0000313" key="1">
    <source>
        <dbReference type="EMBL" id="EUC39718.1"/>
    </source>
</evidence>
<keyword evidence="2" id="KW-1185">Reference proteome</keyword>
<dbReference type="STRING" id="930090.W6YQE9"/>
<dbReference type="AlphaFoldDB" id="W6YQE9"/>
<dbReference type="RefSeq" id="XP_007693763.1">
    <property type="nucleotide sequence ID" value="XM_007695573.1"/>
</dbReference>